<dbReference type="SUPFAM" id="SSF51182">
    <property type="entry name" value="RmlC-like cupins"/>
    <property type="match status" value="1"/>
</dbReference>
<dbReference type="InterPro" id="IPR007247">
    <property type="entry name" value="Ureidogly_lyase"/>
</dbReference>
<proteinExistence type="predicted"/>
<evidence type="ECO:0000256" key="4">
    <source>
        <dbReference type="ARBA" id="ARBA00047684"/>
    </source>
</evidence>
<dbReference type="Pfam" id="PF04115">
    <property type="entry name" value="Ureidogly_lyase"/>
    <property type="match status" value="2"/>
</dbReference>
<dbReference type="Gene3D" id="2.60.120.480">
    <property type="entry name" value="Ureidoglycolate hydrolase"/>
    <property type="match status" value="1"/>
</dbReference>
<dbReference type="InterPro" id="IPR024060">
    <property type="entry name" value="Ureidoglycolate_lyase_dom_sf"/>
</dbReference>
<feature type="region of interest" description="Disordered" evidence="5">
    <location>
        <begin position="94"/>
        <end position="151"/>
    </location>
</feature>
<dbReference type="OrthoDB" id="10266039at2759"/>
<dbReference type="AlphaFoldDB" id="A0A7C8RFY8"/>
<dbReference type="InterPro" id="IPR011051">
    <property type="entry name" value="RmlC_Cupin_sf"/>
</dbReference>
<evidence type="ECO:0000256" key="5">
    <source>
        <dbReference type="SAM" id="MobiDB-lite"/>
    </source>
</evidence>
<organism evidence="6 7">
    <name type="scientific">Orbilia oligospora</name>
    <name type="common">Nematode-trapping fungus</name>
    <name type="synonym">Arthrobotrys oligospora</name>
    <dbReference type="NCBI Taxonomy" id="2813651"/>
    <lineage>
        <taxon>Eukaryota</taxon>
        <taxon>Fungi</taxon>
        <taxon>Dikarya</taxon>
        <taxon>Ascomycota</taxon>
        <taxon>Pezizomycotina</taxon>
        <taxon>Orbiliomycetes</taxon>
        <taxon>Orbiliales</taxon>
        <taxon>Orbiliaceae</taxon>
        <taxon>Orbilia</taxon>
    </lineage>
</organism>
<protein>
    <submittedName>
        <fullName evidence="6">Ureidoglycolate lyase</fullName>
    </submittedName>
</protein>
<evidence type="ECO:0000313" key="7">
    <source>
        <dbReference type="Proteomes" id="UP000474640"/>
    </source>
</evidence>
<dbReference type="PANTHER" id="PTHR21221:SF1">
    <property type="entry name" value="UREIDOGLYCOLATE LYASE"/>
    <property type="match status" value="1"/>
</dbReference>
<dbReference type="Proteomes" id="UP000474640">
    <property type="component" value="Unassembled WGS sequence"/>
</dbReference>
<reference evidence="6 7" key="1">
    <citation type="submission" date="2020-01" db="EMBL/GenBank/DDBJ databases">
        <authorList>
            <person name="Palmer J.M."/>
        </authorList>
    </citation>
    <scope>NUCLEOTIDE SEQUENCE [LARGE SCALE GENOMIC DNA]</scope>
    <source>
        <strain evidence="6 7">TWF970</strain>
    </source>
</reference>
<sequence length="228" mass="24187">MPQYKSSPAASISIPVSPLTPAAFAPFGTIIENPRSAPTSATVNQGTAEKYPEISPFISYAAPSGKSASGRLDKSDPARKYLVIVAPTLDLASDGVKHASRPPPYPLKEKKRVGIRGSPPYPVPPHGTVDTPETEDSTLDTSGTVKPKGRGLPDLSNIRAFMCRGDQAVTYGVGTWHAPMVVLGEGPIEFVVVMHENGVPVEDCEECEIESGRVKVEIGDQGQIKAKL</sequence>
<keyword evidence="3 6" id="KW-0456">Lyase</keyword>
<dbReference type="GO" id="GO:0050385">
    <property type="term" value="F:ureidoglycolate lyase activity"/>
    <property type="evidence" value="ECO:0007669"/>
    <property type="project" value="UniProtKB-EC"/>
</dbReference>
<comment type="caution">
    <text evidence="6">The sequence shown here is derived from an EMBL/GenBank/DDBJ whole genome shotgun (WGS) entry which is preliminary data.</text>
</comment>
<evidence type="ECO:0000256" key="2">
    <source>
        <dbReference type="ARBA" id="ARBA00022631"/>
    </source>
</evidence>
<evidence type="ECO:0000256" key="3">
    <source>
        <dbReference type="ARBA" id="ARBA00023239"/>
    </source>
</evidence>
<evidence type="ECO:0000256" key="1">
    <source>
        <dbReference type="ARBA" id="ARBA00011738"/>
    </source>
</evidence>
<dbReference type="GO" id="GO:0000256">
    <property type="term" value="P:allantoin catabolic process"/>
    <property type="evidence" value="ECO:0007669"/>
    <property type="project" value="InterPro"/>
</dbReference>
<dbReference type="PANTHER" id="PTHR21221">
    <property type="entry name" value="UREIDOGLYCOLATE HYDROLASE"/>
    <property type="match status" value="1"/>
</dbReference>
<dbReference type="GO" id="GO:0004848">
    <property type="term" value="F:ureidoglycolate hydrolase activity"/>
    <property type="evidence" value="ECO:0007669"/>
    <property type="project" value="InterPro"/>
</dbReference>
<evidence type="ECO:0000313" key="6">
    <source>
        <dbReference type="EMBL" id="KAF3285545.1"/>
    </source>
</evidence>
<dbReference type="EMBL" id="JAABOJ010000007">
    <property type="protein sequence ID" value="KAF3285545.1"/>
    <property type="molecule type" value="Genomic_DNA"/>
</dbReference>
<gene>
    <name evidence="6" type="primary">DAL3_2</name>
    <name evidence="6" type="ORF">TWF970_010589</name>
</gene>
<dbReference type="GO" id="GO:0006144">
    <property type="term" value="P:purine nucleobase metabolic process"/>
    <property type="evidence" value="ECO:0007669"/>
    <property type="project" value="UniProtKB-KW"/>
</dbReference>
<name>A0A7C8RFY8_ORBOL</name>
<accession>A0A7C8RFY8</accession>
<comment type="catalytic activity">
    <reaction evidence="4">
        <text>(S)-ureidoglycolate = urea + glyoxylate</text>
        <dbReference type="Rhea" id="RHEA:11304"/>
        <dbReference type="ChEBI" id="CHEBI:16199"/>
        <dbReference type="ChEBI" id="CHEBI:36655"/>
        <dbReference type="ChEBI" id="CHEBI:57296"/>
        <dbReference type="EC" id="4.3.2.3"/>
    </reaction>
</comment>
<keyword evidence="2" id="KW-0659">Purine metabolism</keyword>
<comment type="subunit">
    <text evidence="1">Homodimer.</text>
</comment>